<gene>
    <name evidence="2" type="ORF">ACFFU9_07305</name>
</gene>
<keyword evidence="3" id="KW-1185">Reference proteome</keyword>
<reference evidence="2 3" key="1">
    <citation type="submission" date="2024-09" db="EMBL/GenBank/DDBJ databases">
        <authorList>
            <person name="Sun Q."/>
            <person name="Mori K."/>
        </authorList>
    </citation>
    <scope>NUCLEOTIDE SEQUENCE [LARGE SCALE GENOMIC DNA]</scope>
    <source>
        <strain evidence="2 3">CECT 8622</strain>
    </source>
</reference>
<name>A0ABV5FAU1_9FLAO</name>
<keyword evidence="1" id="KW-0732">Signal</keyword>
<dbReference type="RefSeq" id="WP_379860741.1">
    <property type="nucleotide sequence ID" value="NZ_JBHMFC010000022.1"/>
</dbReference>
<dbReference type="Pfam" id="PF16395">
    <property type="entry name" value="DUF5004"/>
    <property type="match status" value="1"/>
</dbReference>
<sequence>MKKSILLVKSLLIMSVLIVSCDNNDDSIQCPEAITGELIPIESDFTGRWELKSITVEDEIDITDDNEDNPSLDLFAQYSECQKDIVYNFNDDRSYELALGQVASDCSNKLKVEGTWKLSETTLTLVANCSRDLIVIDVNEDATEFVLEAVYSFKDVDGNIIKTKATSTYEKQVTES</sequence>
<proteinExistence type="predicted"/>
<dbReference type="InterPro" id="IPR032168">
    <property type="entry name" value="DUF5004"/>
</dbReference>
<evidence type="ECO:0000313" key="2">
    <source>
        <dbReference type="EMBL" id="MFB9056551.1"/>
    </source>
</evidence>
<dbReference type="PROSITE" id="PS51257">
    <property type="entry name" value="PROKAR_LIPOPROTEIN"/>
    <property type="match status" value="1"/>
</dbReference>
<accession>A0ABV5FAU1</accession>
<protein>
    <submittedName>
        <fullName evidence="2">DUF5004 domain-containing protein</fullName>
    </submittedName>
</protein>
<dbReference type="EMBL" id="JBHMFC010000022">
    <property type="protein sequence ID" value="MFB9056551.1"/>
    <property type="molecule type" value="Genomic_DNA"/>
</dbReference>
<evidence type="ECO:0000313" key="3">
    <source>
        <dbReference type="Proteomes" id="UP001589585"/>
    </source>
</evidence>
<comment type="caution">
    <text evidence="2">The sequence shown here is derived from an EMBL/GenBank/DDBJ whole genome shotgun (WGS) entry which is preliminary data.</text>
</comment>
<feature type="signal peptide" evidence="1">
    <location>
        <begin position="1"/>
        <end position="21"/>
    </location>
</feature>
<feature type="chain" id="PRO_5046044031" evidence="1">
    <location>
        <begin position="22"/>
        <end position="176"/>
    </location>
</feature>
<dbReference type="Proteomes" id="UP001589585">
    <property type="component" value="Unassembled WGS sequence"/>
</dbReference>
<organism evidence="2 3">
    <name type="scientific">Mariniflexile ostreae</name>
    <dbReference type="NCBI Taxonomy" id="1520892"/>
    <lineage>
        <taxon>Bacteria</taxon>
        <taxon>Pseudomonadati</taxon>
        <taxon>Bacteroidota</taxon>
        <taxon>Flavobacteriia</taxon>
        <taxon>Flavobacteriales</taxon>
        <taxon>Flavobacteriaceae</taxon>
        <taxon>Mariniflexile</taxon>
    </lineage>
</organism>
<evidence type="ECO:0000256" key="1">
    <source>
        <dbReference type="SAM" id="SignalP"/>
    </source>
</evidence>